<dbReference type="SUPFAM" id="SSF53098">
    <property type="entry name" value="Ribonuclease H-like"/>
    <property type="match status" value="1"/>
</dbReference>
<protein>
    <recommendedName>
        <fullName evidence="4">HAT C-terminal dimerisation domain-containing protein</fullName>
    </recommendedName>
</protein>
<gene>
    <name evidence="2" type="ORF">PSTG_08491</name>
</gene>
<dbReference type="PANTHER" id="PTHR47501">
    <property type="entry name" value="TRANSPOSASE-RELATED"/>
    <property type="match status" value="1"/>
</dbReference>
<dbReference type="PANTHER" id="PTHR47501:SF5">
    <property type="entry name" value="HAT C-TERMINAL DIMERISATION DOMAIN-CONTAINING PROTEIN"/>
    <property type="match status" value="1"/>
</dbReference>
<feature type="compositionally biased region" description="Polar residues" evidence="1">
    <location>
        <begin position="17"/>
        <end position="27"/>
    </location>
</feature>
<reference evidence="3" key="1">
    <citation type="submission" date="2014-03" db="EMBL/GenBank/DDBJ databases">
        <title>The Genome Sequence of Puccinia striiformis f. sp. tritici PST-78.</title>
        <authorList>
            <consortium name="The Broad Institute Genome Sequencing Platform"/>
            <person name="Cuomo C."/>
            <person name="Hulbert S."/>
            <person name="Chen X."/>
            <person name="Walker B."/>
            <person name="Young S.K."/>
            <person name="Zeng Q."/>
            <person name="Gargeya S."/>
            <person name="Fitzgerald M."/>
            <person name="Haas B."/>
            <person name="Abouelleil A."/>
            <person name="Alvarado L."/>
            <person name="Arachchi H.M."/>
            <person name="Berlin A.M."/>
            <person name="Chapman S.B."/>
            <person name="Goldberg J."/>
            <person name="Griggs A."/>
            <person name="Gujja S."/>
            <person name="Hansen M."/>
            <person name="Howarth C."/>
            <person name="Imamovic A."/>
            <person name="Larimer J."/>
            <person name="McCowan C."/>
            <person name="Montmayeur A."/>
            <person name="Murphy C."/>
            <person name="Neiman D."/>
            <person name="Pearson M."/>
            <person name="Priest M."/>
            <person name="Roberts A."/>
            <person name="Saif S."/>
            <person name="Shea T."/>
            <person name="Sisk P."/>
            <person name="Sykes S."/>
            <person name="Wortman J."/>
            <person name="Nusbaum C."/>
            <person name="Birren B."/>
        </authorList>
    </citation>
    <scope>NUCLEOTIDE SEQUENCE [LARGE SCALE GENOMIC DNA]</scope>
    <source>
        <strain evidence="3">race PST-78</strain>
    </source>
</reference>
<organism evidence="2 3">
    <name type="scientific">Puccinia striiformis f. sp. tritici PST-78</name>
    <dbReference type="NCBI Taxonomy" id="1165861"/>
    <lineage>
        <taxon>Eukaryota</taxon>
        <taxon>Fungi</taxon>
        <taxon>Dikarya</taxon>
        <taxon>Basidiomycota</taxon>
        <taxon>Pucciniomycotina</taxon>
        <taxon>Pucciniomycetes</taxon>
        <taxon>Pucciniales</taxon>
        <taxon>Pucciniaceae</taxon>
        <taxon>Puccinia</taxon>
    </lineage>
</organism>
<dbReference type="Proteomes" id="UP000054564">
    <property type="component" value="Unassembled WGS sequence"/>
</dbReference>
<feature type="compositionally biased region" description="Basic and acidic residues" evidence="1">
    <location>
        <begin position="90"/>
        <end position="118"/>
    </location>
</feature>
<evidence type="ECO:0000256" key="1">
    <source>
        <dbReference type="SAM" id="MobiDB-lite"/>
    </source>
</evidence>
<evidence type="ECO:0000313" key="2">
    <source>
        <dbReference type="EMBL" id="KNE98221.1"/>
    </source>
</evidence>
<feature type="region of interest" description="Disordered" evidence="1">
    <location>
        <begin position="565"/>
        <end position="596"/>
    </location>
</feature>
<feature type="region of interest" description="Disordered" evidence="1">
    <location>
        <begin position="1"/>
        <end position="118"/>
    </location>
</feature>
<accession>A0A0L0VG87</accession>
<sequence>MAQITNLPDEIPPSTPPDTTNVSTGPPQSVRRESTRLQTPTTRPGFVTTHRISVINLADEDDKPKDSQSSSMDRARVPFTGIKQVASRTGHAENDKRQNTGCKKKDPTKDKDGFDHSRLYFYPPGEGPKQDHKDNAWACQWCPNEFKESGESFWNLKSHRDGLLIKGSLRAPCPGRSKAIEAGAHLPPTALELKTREPKDKANGPDVWTTKGSHKAFVGVLACYINQDWKYVCQHLAIKYVSWHHNGKYLATTDSGSNNFTIAKGVASIFRAVDLTNWDAVRNHHRCVCHVIALILGAGLRALQLSTAMVWPERADKYFPVLELITEVQLEELVKEDIVVVDDEINDVEPKVDPDDAEPATPEPGWEWNLENDEDGEEGEVTGIAFTLKWNPRHKSKWNITFESWERAYEGRKVIKQLLENENDKHTGQSSEGHHFKGYELSLREWEDVIDLNQVLKEFLEMTKQMEGDGPKLAMVLYEYVRTQDFLGRKMEAAAATVLEPMFNPMIRVTQKYLDLALKCDTVVITTFLHPAWRMMLFNYRFSTHVTRISELIQLKFNDRESHLKSLQPESPPVKDLPSNSNKDDDSNSNSCGEEFNFYPKENEVVDINTELERYNSGVFPIKGCVLGWWKVSVTRRLVQTKNKILSHGAWCRQTGGR</sequence>
<proteinExistence type="predicted"/>
<comment type="caution">
    <text evidence="2">The sequence shown here is derived from an EMBL/GenBank/DDBJ whole genome shotgun (WGS) entry which is preliminary data.</text>
</comment>
<evidence type="ECO:0000313" key="3">
    <source>
        <dbReference type="Proteomes" id="UP000054564"/>
    </source>
</evidence>
<dbReference type="EMBL" id="AJIL01000059">
    <property type="protein sequence ID" value="KNE98221.1"/>
    <property type="molecule type" value="Genomic_DNA"/>
</dbReference>
<dbReference type="AlphaFoldDB" id="A0A0L0VG87"/>
<feature type="compositionally biased region" description="Low complexity" evidence="1">
    <location>
        <begin position="359"/>
        <end position="369"/>
    </location>
</feature>
<evidence type="ECO:0008006" key="4">
    <source>
        <dbReference type="Google" id="ProtNLM"/>
    </source>
</evidence>
<keyword evidence="3" id="KW-1185">Reference proteome</keyword>
<feature type="region of interest" description="Disordered" evidence="1">
    <location>
        <begin position="348"/>
        <end position="374"/>
    </location>
</feature>
<dbReference type="InterPro" id="IPR012337">
    <property type="entry name" value="RNaseH-like_sf"/>
</dbReference>
<name>A0A0L0VG87_9BASI</name>